<dbReference type="EMBL" id="JAVDYB010000001">
    <property type="protein sequence ID" value="MDR7277001.1"/>
    <property type="molecule type" value="Genomic_DNA"/>
</dbReference>
<comment type="caution">
    <text evidence="2">The sequence shown here is derived from an EMBL/GenBank/DDBJ whole genome shotgun (WGS) entry which is preliminary data.</text>
</comment>
<name>A0AAE4C9X0_9ACTN</name>
<organism evidence="2 3">
    <name type="scientific">Catenuloplanes atrovinosus</name>
    <dbReference type="NCBI Taxonomy" id="137266"/>
    <lineage>
        <taxon>Bacteria</taxon>
        <taxon>Bacillati</taxon>
        <taxon>Actinomycetota</taxon>
        <taxon>Actinomycetes</taxon>
        <taxon>Micromonosporales</taxon>
        <taxon>Micromonosporaceae</taxon>
        <taxon>Catenuloplanes</taxon>
    </lineage>
</organism>
<dbReference type="SUPFAM" id="SSF54909">
    <property type="entry name" value="Dimeric alpha+beta barrel"/>
    <property type="match status" value="1"/>
</dbReference>
<dbReference type="AlphaFoldDB" id="A0AAE4C9X0"/>
<evidence type="ECO:0000313" key="2">
    <source>
        <dbReference type="EMBL" id="MDR7277001.1"/>
    </source>
</evidence>
<dbReference type="Gene3D" id="3.30.70.100">
    <property type="match status" value="1"/>
</dbReference>
<dbReference type="PANTHER" id="PTHR41521">
    <property type="match status" value="1"/>
</dbReference>
<gene>
    <name evidence="2" type="ORF">J2S41_003779</name>
</gene>
<feature type="domain" description="DUF1330" evidence="1">
    <location>
        <begin position="2"/>
        <end position="93"/>
    </location>
</feature>
<sequence>MTAYVIIDLDVTDSAGFREYAEAVLPMIRRAGGRPLVSDRQPVVLEGDWTPSTVVMYEFPDREAAERFWHSPEYQPLKELRRRYATVRVVVAENPPRP</sequence>
<keyword evidence="3" id="KW-1185">Reference proteome</keyword>
<dbReference type="InterPro" id="IPR010753">
    <property type="entry name" value="DUF1330"/>
</dbReference>
<evidence type="ECO:0000313" key="3">
    <source>
        <dbReference type="Proteomes" id="UP001183643"/>
    </source>
</evidence>
<evidence type="ECO:0000259" key="1">
    <source>
        <dbReference type="Pfam" id="PF07045"/>
    </source>
</evidence>
<reference evidence="2" key="1">
    <citation type="submission" date="2023-07" db="EMBL/GenBank/DDBJ databases">
        <title>Sequencing the genomes of 1000 actinobacteria strains.</title>
        <authorList>
            <person name="Klenk H.-P."/>
        </authorList>
    </citation>
    <scope>NUCLEOTIDE SEQUENCE</scope>
    <source>
        <strain evidence="2">DSM 44707</strain>
    </source>
</reference>
<accession>A0AAE4C9X0</accession>
<proteinExistence type="predicted"/>
<dbReference type="PANTHER" id="PTHR41521:SF4">
    <property type="entry name" value="BLR0684 PROTEIN"/>
    <property type="match status" value="1"/>
</dbReference>
<dbReference type="Proteomes" id="UP001183643">
    <property type="component" value="Unassembled WGS sequence"/>
</dbReference>
<dbReference type="InterPro" id="IPR011008">
    <property type="entry name" value="Dimeric_a/b-barrel"/>
</dbReference>
<dbReference type="Pfam" id="PF07045">
    <property type="entry name" value="DUF1330"/>
    <property type="match status" value="1"/>
</dbReference>
<protein>
    <submittedName>
        <fullName evidence="2">Uncharacterized protein (DUF1330 family)</fullName>
    </submittedName>
</protein>
<dbReference type="RefSeq" id="WP_310369205.1">
    <property type="nucleotide sequence ID" value="NZ_JAVDYB010000001.1"/>
</dbReference>